<accession>A0A6G4TXI3</accession>
<proteinExistence type="predicted"/>
<evidence type="ECO:0000256" key="1">
    <source>
        <dbReference type="SAM" id="MobiDB-lite"/>
    </source>
</evidence>
<comment type="caution">
    <text evidence="2">The sequence shown here is derived from an EMBL/GenBank/DDBJ whole genome shotgun (WGS) entry which is preliminary data.</text>
</comment>
<evidence type="ECO:0000313" key="3">
    <source>
        <dbReference type="Proteomes" id="UP000481583"/>
    </source>
</evidence>
<protein>
    <submittedName>
        <fullName evidence="2">Uncharacterized protein</fullName>
    </submittedName>
</protein>
<dbReference type="AlphaFoldDB" id="A0A6G4TXI3"/>
<sequence>MDGTSRDPRLQLVPRQPTREIAASARRAVRHRTRRQPRVPDGIAPRPRLAAQARERLAGAVRVARMAEDVHAPSRKSAEDAAAVLGTDPAEAGRDWDFALLAGLIELHADQARAGWRLRAWERDDSAVLRGWVALFDAWSLAVPAPDSLDTAAVAEVVEAAPQVLALLHLSGGPMRVPALLDLLRQRVAELGGGAA</sequence>
<organism evidence="2 3">
    <name type="scientific">Streptomyces coryli</name>
    <dbReference type="NCBI Taxonomy" id="1128680"/>
    <lineage>
        <taxon>Bacteria</taxon>
        <taxon>Bacillati</taxon>
        <taxon>Actinomycetota</taxon>
        <taxon>Actinomycetes</taxon>
        <taxon>Kitasatosporales</taxon>
        <taxon>Streptomycetaceae</taxon>
        <taxon>Streptomyces</taxon>
    </lineage>
</organism>
<dbReference type="EMBL" id="JAAKZV010000029">
    <property type="protein sequence ID" value="NGN64230.1"/>
    <property type="molecule type" value="Genomic_DNA"/>
</dbReference>
<keyword evidence="3" id="KW-1185">Reference proteome</keyword>
<feature type="non-terminal residue" evidence="2">
    <location>
        <position position="196"/>
    </location>
</feature>
<feature type="region of interest" description="Disordered" evidence="1">
    <location>
        <begin position="1"/>
        <end position="44"/>
    </location>
</feature>
<dbReference type="Proteomes" id="UP000481583">
    <property type="component" value="Unassembled WGS sequence"/>
</dbReference>
<name>A0A6G4TXI3_9ACTN</name>
<reference evidence="2 3" key="1">
    <citation type="submission" date="2020-02" db="EMBL/GenBank/DDBJ databases">
        <title>Whole-genome analyses of novel actinobacteria.</title>
        <authorList>
            <person name="Sahin N."/>
        </authorList>
    </citation>
    <scope>NUCLEOTIDE SEQUENCE [LARGE SCALE GENOMIC DNA]</scope>
    <source>
        <strain evidence="2 3">A7024</strain>
    </source>
</reference>
<gene>
    <name evidence="2" type="ORF">G5C51_09985</name>
</gene>
<feature type="compositionally biased region" description="Basic residues" evidence="1">
    <location>
        <begin position="27"/>
        <end position="37"/>
    </location>
</feature>
<evidence type="ECO:0000313" key="2">
    <source>
        <dbReference type="EMBL" id="NGN64230.1"/>
    </source>
</evidence>